<reference evidence="2" key="1">
    <citation type="journal article" date="2014" name="Front. Microbiol.">
        <title>High frequency of phylogenetically diverse reductive dehalogenase-homologous genes in deep subseafloor sedimentary metagenomes.</title>
        <authorList>
            <person name="Kawai M."/>
            <person name="Futagami T."/>
            <person name="Toyoda A."/>
            <person name="Takaki Y."/>
            <person name="Nishi S."/>
            <person name="Hori S."/>
            <person name="Arai W."/>
            <person name="Tsubouchi T."/>
            <person name="Morono Y."/>
            <person name="Uchiyama I."/>
            <person name="Ito T."/>
            <person name="Fujiyama A."/>
            <person name="Inagaki F."/>
            <person name="Takami H."/>
        </authorList>
    </citation>
    <scope>NUCLEOTIDE SEQUENCE</scope>
    <source>
        <strain evidence="2">Expedition CK06-06</strain>
    </source>
</reference>
<dbReference type="InterPro" id="IPR029052">
    <property type="entry name" value="Metallo-depent_PP-like"/>
</dbReference>
<organism evidence="2">
    <name type="scientific">marine sediment metagenome</name>
    <dbReference type="NCBI Taxonomy" id="412755"/>
    <lineage>
        <taxon>unclassified sequences</taxon>
        <taxon>metagenomes</taxon>
        <taxon>ecological metagenomes</taxon>
    </lineage>
</organism>
<feature type="domain" description="Calcineurin-like phosphoesterase" evidence="1">
    <location>
        <begin position="2"/>
        <end position="140"/>
    </location>
</feature>
<sequence length="159" mass="18632">MLLIGDIHGDIRRYAKLVRRYPSSIQVGDFGVGFVGDPHHVRIRKLLEMYERDGLHKQHRFLRGNHDNPDLCRKSKLYIGEWGFLPEQSLFYASGAFSIDRVWRSPGFDWWADEELSQEQFDLALEEYKRCKPRFVVTHDCPVSIYQFLCAGGTININR</sequence>
<dbReference type="GO" id="GO:0016787">
    <property type="term" value="F:hydrolase activity"/>
    <property type="evidence" value="ECO:0007669"/>
    <property type="project" value="InterPro"/>
</dbReference>
<dbReference type="AlphaFoldDB" id="X0YY01"/>
<evidence type="ECO:0000313" key="2">
    <source>
        <dbReference type="EMBL" id="GAG53133.1"/>
    </source>
</evidence>
<dbReference type="EMBL" id="BARS01051077">
    <property type="protein sequence ID" value="GAG53133.1"/>
    <property type="molecule type" value="Genomic_DNA"/>
</dbReference>
<feature type="non-terminal residue" evidence="2">
    <location>
        <position position="159"/>
    </location>
</feature>
<dbReference type="SUPFAM" id="SSF56300">
    <property type="entry name" value="Metallo-dependent phosphatases"/>
    <property type="match status" value="1"/>
</dbReference>
<comment type="caution">
    <text evidence="2">The sequence shown here is derived from an EMBL/GenBank/DDBJ whole genome shotgun (WGS) entry which is preliminary data.</text>
</comment>
<dbReference type="Pfam" id="PF00149">
    <property type="entry name" value="Metallophos"/>
    <property type="match status" value="1"/>
</dbReference>
<evidence type="ECO:0000259" key="1">
    <source>
        <dbReference type="Pfam" id="PF00149"/>
    </source>
</evidence>
<name>X0YY01_9ZZZZ</name>
<protein>
    <recommendedName>
        <fullName evidence="1">Calcineurin-like phosphoesterase domain-containing protein</fullName>
    </recommendedName>
</protein>
<proteinExistence type="predicted"/>
<gene>
    <name evidence="2" type="ORF">S01H1_76137</name>
</gene>
<accession>X0YY01</accession>
<dbReference type="InterPro" id="IPR004843">
    <property type="entry name" value="Calcineurin-like_PHP"/>
</dbReference>